<dbReference type="SUPFAM" id="SSF47781">
    <property type="entry name" value="RuvA domain 2-like"/>
    <property type="match status" value="1"/>
</dbReference>
<protein>
    <recommendedName>
        <fullName evidence="2">Helix-hairpin-helix DNA-binding motif class 1 domain-containing protein</fullName>
    </recommendedName>
</protein>
<feature type="chain" id="PRO_5045195466" description="Helix-hairpin-helix DNA-binding motif class 1 domain-containing protein" evidence="1">
    <location>
        <begin position="22"/>
        <end position="99"/>
    </location>
</feature>
<feature type="domain" description="Helix-hairpin-helix DNA-binding motif class 1" evidence="2">
    <location>
        <begin position="47"/>
        <end position="66"/>
    </location>
</feature>
<dbReference type="Proteomes" id="UP001501221">
    <property type="component" value="Unassembled WGS sequence"/>
</dbReference>
<dbReference type="SMART" id="SM00278">
    <property type="entry name" value="HhH1"/>
    <property type="match status" value="2"/>
</dbReference>
<dbReference type="EMBL" id="BAAAFM010000001">
    <property type="protein sequence ID" value="GAA0198193.1"/>
    <property type="molecule type" value="Genomic_DNA"/>
</dbReference>
<comment type="caution">
    <text evidence="3">The sequence shown here is derived from an EMBL/GenBank/DDBJ whole genome shotgun (WGS) entry which is preliminary data.</text>
</comment>
<dbReference type="Pfam" id="PF12836">
    <property type="entry name" value="HHH_3"/>
    <property type="match status" value="1"/>
</dbReference>
<feature type="signal peptide" evidence="1">
    <location>
        <begin position="1"/>
        <end position="21"/>
    </location>
</feature>
<organism evidence="3 4">
    <name type="scientific">Kangiella japonica</name>
    <dbReference type="NCBI Taxonomy" id="647384"/>
    <lineage>
        <taxon>Bacteria</taxon>
        <taxon>Pseudomonadati</taxon>
        <taxon>Pseudomonadota</taxon>
        <taxon>Gammaproteobacteria</taxon>
        <taxon>Kangiellales</taxon>
        <taxon>Kangiellaceae</taxon>
        <taxon>Kangiella</taxon>
    </lineage>
</organism>
<evidence type="ECO:0000256" key="1">
    <source>
        <dbReference type="SAM" id="SignalP"/>
    </source>
</evidence>
<gene>
    <name evidence="3" type="ORF">GCM10009123_01810</name>
</gene>
<keyword evidence="1" id="KW-0732">Signal</keyword>
<reference evidence="4" key="1">
    <citation type="journal article" date="2019" name="Int. J. Syst. Evol. Microbiol.">
        <title>The Global Catalogue of Microorganisms (GCM) 10K type strain sequencing project: providing services to taxonomists for standard genome sequencing and annotation.</title>
        <authorList>
            <consortium name="The Broad Institute Genomics Platform"/>
            <consortium name="The Broad Institute Genome Sequencing Center for Infectious Disease"/>
            <person name="Wu L."/>
            <person name="Ma J."/>
        </authorList>
    </citation>
    <scope>NUCLEOTIDE SEQUENCE [LARGE SCALE GENOMIC DNA]</scope>
    <source>
        <strain evidence="4">JCM 16211</strain>
    </source>
</reference>
<name>A0ABP3CD89_9GAMM</name>
<accession>A0ABP3CD89</accession>
<evidence type="ECO:0000313" key="4">
    <source>
        <dbReference type="Proteomes" id="UP001501221"/>
    </source>
</evidence>
<dbReference type="InterPro" id="IPR004509">
    <property type="entry name" value="Competence_ComEA_HhH"/>
</dbReference>
<proteinExistence type="predicted"/>
<dbReference type="InterPro" id="IPR051675">
    <property type="entry name" value="Endo/Exo/Phosphatase_dom_1"/>
</dbReference>
<feature type="domain" description="Helix-hairpin-helix DNA-binding motif class 1" evidence="2">
    <location>
        <begin position="77"/>
        <end position="96"/>
    </location>
</feature>
<sequence>MKIITAIALALTLALSQGVMAKDSSKSQQQSQQSISKVNINKASAAEIAAALKGIGLKKAQAIVDYRKKFGDFKTIDELTAVKGIGQKTLQNNRQKISI</sequence>
<dbReference type="InterPro" id="IPR003583">
    <property type="entry name" value="Hlx-hairpin-Hlx_DNA-bd_motif"/>
</dbReference>
<dbReference type="RefSeq" id="WP_343985298.1">
    <property type="nucleotide sequence ID" value="NZ_BAAAFM010000001.1"/>
</dbReference>
<dbReference type="InterPro" id="IPR010994">
    <property type="entry name" value="RuvA_2-like"/>
</dbReference>
<dbReference type="NCBIfam" id="TIGR00426">
    <property type="entry name" value="competence protein ComEA helix-hairpin-helix repeat region"/>
    <property type="match status" value="1"/>
</dbReference>
<dbReference type="PANTHER" id="PTHR21180">
    <property type="entry name" value="ENDONUCLEASE/EXONUCLEASE/PHOSPHATASE FAMILY DOMAIN-CONTAINING PROTEIN 1"/>
    <property type="match status" value="1"/>
</dbReference>
<evidence type="ECO:0000259" key="2">
    <source>
        <dbReference type="SMART" id="SM00278"/>
    </source>
</evidence>
<dbReference type="Gene3D" id="1.10.150.280">
    <property type="entry name" value="AF1531-like domain"/>
    <property type="match status" value="1"/>
</dbReference>
<keyword evidence="4" id="KW-1185">Reference proteome</keyword>
<evidence type="ECO:0000313" key="3">
    <source>
        <dbReference type="EMBL" id="GAA0198193.1"/>
    </source>
</evidence>
<dbReference type="PANTHER" id="PTHR21180:SF32">
    <property type="entry name" value="ENDONUCLEASE_EXONUCLEASE_PHOSPHATASE FAMILY DOMAIN-CONTAINING PROTEIN 1"/>
    <property type="match status" value="1"/>
</dbReference>